<evidence type="ECO:0000313" key="2">
    <source>
        <dbReference type="EMBL" id="MBB4142542.1"/>
    </source>
</evidence>
<accession>A0A7W6PR24</accession>
<gene>
    <name evidence="2" type="ORF">GGQ72_001041</name>
</gene>
<dbReference type="EMBL" id="JACIEC010000001">
    <property type="protein sequence ID" value="MBB4142542.1"/>
    <property type="molecule type" value="Genomic_DNA"/>
</dbReference>
<evidence type="ECO:0008006" key="4">
    <source>
        <dbReference type="Google" id="ProtNLM"/>
    </source>
</evidence>
<name>A0A7W6PR24_9HYPH</name>
<dbReference type="Pfam" id="PF06823">
    <property type="entry name" value="DUF1236"/>
    <property type="match status" value="1"/>
</dbReference>
<dbReference type="InterPro" id="IPR009642">
    <property type="entry name" value="DUF1236"/>
</dbReference>
<evidence type="ECO:0000256" key="1">
    <source>
        <dbReference type="SAM" id="SignalP"/>
    </source>
</evidence>
<protein>
    <recommendedName>
        <fullName evidence="4">DUF1236 domain-containing protein</fullName>
    </recommendedName>
</protein>
<dbReference type="AlphaFoldDB" id="A0A7W6PR24"/>
<dbReference type="RefSeq" id="WP_062552684.1">
    <property type="nucleotide sequence ID" value="NZ_CP049250.1"/>
</dbReference>
<reference evidence="2 3" key="1">
    <citation type="submission" date="2020-08" db="EMBL/GenBank/DDBJ databases">
        <title>Genomic Encyclopedia of Type Strains, Phase IV (KMG-IV): sequencing the most valuable type-strain genomes for metagenomic binning, comparative biology and taxonomic classification.</title>
        <authorList>
            <person name="Goeker M."/>
        </authorList>
    </citation>
    <scope>NUCLEOTIDE SEQUENCE [LARGE SCALE GENOMIC DNA]</scope>
    <source>
        <strain evidence="2 3">DSM 29514</strain>
    </source>
</reference>
<feature type="chain" id="PRO_5031014401" description="DUF1236 domain-containing protein" evidence="1">
    <location>
        <begin position="21"/>
        <end position="107"/>
    </location>
</feature>
<proteinExistence type="predicted"/>
<comment type="caution">
    <text evidence="2">The sequence shown here is derived from an EMBL/GenBank/DDBJ whole genome shotgun (WGS) entry which is preliminary data.</text>
</comment>
<feature type="signal peptide" evidence="1">
    <location>
        <begin position="1"/>
        <end position="20"/>
    </location>
</feature>
<keyword evidence="3" id="KW-1185">Reference proteome</keyword>
<organism evidence="2 3">
    <name type="scientific">Rhizobium rhizoryzae</name>
    <dbReference type="NCBI Taxonomy" id="451876"/>
    <lineage>
        <taxon>Bacteria</taxon>
        <taxon>Pseudomonadati</taxon>
        <taxon>Pseudomonadota</taxon>
        <taxon>Alphaproteobacteria</taxon>
        <taxon>Hyphomicrobiales</taxon>
        <taxon>Rhizobiaceae</taxon>
        <taxon>Rhizobium/Agrobacterium group</taxon>
        <taxon>Rhizobium</taxon>
    </lineage>
</organism>
<keyword evidence="1" id="KW-0732">Signal</keyword>
<evidence type="ECO:0000313" key="3">
    <source>
        <dbReference type="Proteomes" id="UP000519897"/>
    </source>
</evidence>
<sequence>MLKSMIVASATLFMSTAAFAQSTVIVSEPPPPGAVVVREMPAQVRTYVMQQSVPSVSYQGDVLVGRVLPQDVDVHVVDGYNDYAYTVVNERRVVVDPGTRRVIQVLD</sequence>
<dbReference type="Proteomes" id="UP000519897">
    <property type="component" value="Unassembled WGS sequence"/>
</dbReference>